<keyword evidence="4" id="KW-1185">Reference proteome</keyword>
<dbReference type="PROSITE" id="PS51029">
    <property type="entry name" value="MADF"/>
    <property type="match status" value="1"/>
</dbReference>
<evidence type="ECO:0000313" key="3">
    <source>
        <dbReference type="EMBL" id="GIY68042.1"/>
    </source>
</evidence>
<gene>
    <name evidence="3" type="ORF">CEXT_202931</name>
</gene>
<reference evidence="3 4" key="1">
    <citation type="submission" date="2021-06" db="EMBL/GenBank/DDBJ databases">
        <title>Caerostris extrusa draft genome.</title>
        <authorList>
            <person name="Kono N."/>
            <person name="Arakawa K."/>
        </authorList>
    </citation>
    <scope>NUCLEOTIDE SEQUENCE [LARGE SCALE GENOMIC DNA]</scope>
</reference>
<name>A0AAV4VCQ7_CAEEX</name>
<protein>
    <recommendedName>
        <fullName evidence="2">MADF domain-containing protein</fullName>
    </recommendedName>
</protein>
<sequence>MFSEDELLLIEIQKYSHLYDTKDKRHKNKYERARAWNRIGKSLGENGLESKQRFVKMRDRFRKENAGKKVVFINQFGLWRKPHFKLLVGNIPVESTSFSPFHERCVNNTTQGMEENTLTSIRSQIESLDATLPQIQSVFSCCLPSPQNEEDKFNLLMQHFLKFRVYSHAVFHLLRMKQIQSLDATLPQIQSVFSCCLPSPQNEVSKRKTILTWLQKKEKNCQDMDQTGHFLEYIGSQIESLDATLPQIQSVFSCCLPSPQNEVSNRKDDTDMAPEKIKIAMTWTKTDEFLGNVGSQIESLDATLPQIQSVFSSCLPSPQNEVSKRKDNTDMAPEKKKKEKLPSHGPNWPFLEYIESEIESVDATLPQIQSVFSCCLPSPQNEAPSLSPFDERCVNNTTRGMKEHTLTSIKSEIESVDATLPQIQSVFSSCLPSPQNEAPSLSPFDERCVNNKTQGMKEHTLTSIKSEIESLEATLPQIQSVFSCCLPSPQNEVSNRKDDTDMAPEKI</sequence>
<dbReference type="Pfam" id="PF10545">
    <property type="entry name" value="MADF_DNA_bdg"/>
    <property type="match status" value="1"/>
</dbReference>
<dbReference type="GO" id="GO:0006357">
    <property type="term" value="P:regulation of transcription by RNA polymerase II"/>
    <property type="evidence" value="ECO:0007669"/>
    <property type="project" value="TreeGrafter"/>
</dbReference>
<dbReference type="AlphaFoldDB" id="A0AAV4VCQ7"/>
<feature type="compositionally biased region" description="Basic and acidic residues" evidence="1">
    <location>
        <begin position="322"/>
        <end position="342"/>
    </location>
</feature>
<dbReference type="SMART" id="SM00595">
    <property type="entry name" value="MADF"/>
    <property type="match status" value="1"/>
</dbReference>
<dbReference type="PANTHER" id="PTHR12243:SF67">
    <property type="entry name" value="COREPRESSOR OF PANGOLIN, ISOFORM A-RELATED"/>
    <property type="match status" value="1"/>
</dbReference>
<dbReference type="PANTHER" id="PTHR12243">
    <property type="entry name" value="MADF DOMAIN TRANSCRIPTION FACTOR"/>
    <property type="match status" value="1"/>
</dbReference>
<dbReference type="GO" id="GO:0005634">
    <property type="term" value="C:nucleus"/>
    <property type="evidence" value="ECO:0007669"/>
    <property type="project" value="TreeGrafter"/>
</dbReference>
<feature type="region of interest" description="Disordered" evidence="1">
    <location>
        <begin position="315"/>
        <end position="343"/>
    </location>
</feature>
<dbReference type="GO" id="GO:0005667">
    <property type="term" value="C:transcription regulator complex"/>
    <property type="evidence" value="ECO:0007669"/>
    <property type="project" value="TreeGrafter"/>
</dbReference>
<proteinExistence type="predicted"/>
<dbReference type="InterPro" id="IPR039353">
    <property type="entry name" value="TF_Adf1"/>
</dbReference>
<organism evidence="3 4">
    <name type="scientific">Caerostris extrusa</name>
    <name type="common">Bark spider</name>
    <name type="synonym">Caerostris bankana</name>
    <dbReference type="NCBI Taxonomy" id="172846"/>
    <lineage>
        <taxon>Eukaryota</taxon>
        <taxon>Metazoa</taxon>
        <taxon>Ecdysozoa</taxon>
        <taxon>Arthropoda</taxon>
        <taxon>Chelicerata</taxon>
        <taxon>Arachnida</taxon>
        <taxon>Araneae</taxon>
        <taxon>Araneomorphae</taxon>
        <taxon>Entelegynae</taxon>
        <taxon>Araneoidea</taxon>
        <taxon>Araneidae</taxon>
        <taxon>Caerostris</taxon>
    </lineage>
</organism>
<evidence type="ECO:0000259" key="2">
    <source>
        <dbReference type="PROSITE" id="PS51029"/>
    </source>
</evidence>
<evidence type="ECO:0000256" key="1">
    <source>
        <dbReference type="SAM" id="MobiDB-lite"/>
    </source>
</evidence>
<comment type="caution">
    <text evidence="3">The sequence shown here is derived from an EMBL/GenBank/DDBJ whole genome shotgun (WGS) entry which is preliminary data.</text>
</comment>
<feature type="domain" description="MADF" evidence="2">
    <location>
        <begin position="7"/>
        <end position="90"/>
    </location>
</feature>
<dbReference type="EMBL" id="BPLR01014315">
    <property type="protein sequence ID" value="GIY68042.1"/>
    <property type="molecule type" value="Genomic_DNA"/>
</dbReference>
<evidence type="ECO:0000313" key="4">
    <source>
        <dbReference type="Proteomes" id="UP001054945"/>
    </source>
</evidence>
<dbReference type="Proteomes" id="UP001054945">
    <property type="component" value="Unassembled WGS sequence"/>
</dbReference>
<accession>A0AAV4VCQ7</accession>
<dbReference type="InterPro" id="IPR006578">
    <property type="entry name" value="MADF-dom"/>
</dbReference>